<keyword evidence="5" id="KW-0410">Iron transport</keyword>
<dbReference type="NCBIfam" id="TIGR01783">
    <property type="entry name" value="TonB-siderophor"/>
    <property type="match status" value="1"/>
</dbReference>
<keyword evidence="18" id="KW-1185">Reference proteome</keyword>
<dbReference type="Pfam" id="PF00593">
    <property type="entry name" value="TonB_dep_Rec_b-barrel"/>
    <property type="match status" value="1"/>
</dbReference>
<dbReference type="InterPro" id="IPR011662">
    <property type="entry name" value="Secretin/TonB_short_N"/>
</dbReference>
<evidence type="ECO:0000256" key="15">
    <source>
        <dbReference type="RuleBase" id="RU003357"/>
    </source>
</evidence>
<dbReference type="STRING" id="438753.AZC_4433"/>
<evidence type="ECO:0000256" key="7">
    <source>
        <dbReference type="ARBA" id="ARBA00022729"/>
    </source>
</evidence>
<organism evidence="17 18">
    <name type="scientific">Azorhizobium caulinodans (strain ATCC 43989 / DSM 5975 / JCM 20966 / LMG 6465 / NBRC 14845 / NCIMB 13405 / ORS 571)</name>
    <dbReference type="NCBI Taxonomy" id="438753"/>
    <lineage>
        <taxon>Bacteria</taxon>
        <taxon>Pseudomonadati</taxon>
        <taxon>Pseudomonadota</taxon>
        <taxon>Alphaproteobacteria</taxon>
        <taxon>Hyphomicrobiales</taxon>
        <taxon>Xanthobacteraceae</taxon>
        <taxon>Azorhizobium</taxon>
    </lineage>
</organism>
<keyword evidence="9" id="KW-0406">Ion transport</keyword>
<evidence type="ECO:0000259" key="16">
    <source>
        <dbReference type="SMART" id="SM00965"/>
    </source>
</evidence>
<keyword evidence="12 17" id="KW-0675">Receptor</keyword>
<dbReference type="PROSITE" id="PS52016">
    <property type="entry name" value="TONB_DEPENDENT_REC_3"/>
    <property type="match status" value="1"/>
</dbReference>
<reference evidence="17 18" key="4">
    <citation type="journal article" date="2009" name="Appl. Environ. Microbiol.">
        <title>Comparative genome-wide transcriptional profiling of Azorhizobium caulinodans ORS571 grown under free-living and symbiotic conditions.</title>
        <authorList>
            <person name="Tsukada S."/>
            <person name="Aono T."/>
            <person name="Akiba N."/>
            <person name="Lee KB."/>
            <person name="Liu CT."/>
            <person name="Toyazaki H."/>
            <person name="Oyaizu H."/>
        </authorList>
    </citation>
    <scope>NUCLEOTIDE SEQUENCE [LARGE SCALE GENOMIC DNA]</scope>
    <source>
        <strain evidence="18">ATCC 43989 / DSM 5975 / JCM 20966 / LMG 6465 / NBRC 14845 / NCIMB 13405 / ORS 571</strain>
    </source>
</reference>
<sequence length="832" mass="89396">MMGKLTAGAGCMERRRCGWLGSVALGLLLAAGSAGTPARAQAPAPVAYSIPAQDLGAALTTFADKAGLRLLFPSDLVAGRKSPGLSGTYSRDIALARLLQGTGLVYRFISANTVTISAPAAQGSDAGGTILLDTIDVAGKGDDQQLVALATSAGTKTDTPLIDIPQSISVVTRAEMDQRGVQDFNSAVAYTPGVRVVDYPGGQGMPDIYLRGFRAIDQAAFYRDGLRGGFNAYDADVETYGLERLDVVKGPASALYGAGVPGGLVNAVTKRPTTYNVREIELLGGSFDRLQGAFDIGGPATQEGTVLYRLTGLWRDSDTQINYSPDNRIYFAPAVTFQPTGQTSLTLLTSYQKTEKGGSEQSLPMANTVFATPGTPKISPSLYLGAPGLTNWTVENLSAGYEFKHEFDSGWKLTQNARYTHSDVDYVSSWGSDATLAVVDGQYINIGVQQRPKTSDSFLIDTNVSRKFATGPIGHDLLFGVDAGYYNSTETRTNSTNYNALSIFTPNYNFAYAFGLPWSDTQSKITQIGFYAQDQLSLGNWRLTLSGRQDFVRDEEYNFNSRTLLADFGFTDTKSVATDSAFTGRVGLGYRFDAGVTPYVSYSTSFQPVAGTDYNGNAFKPTTGEQYEAGIKYEPTGWRGMFTASVFQITQQNVLTNDPINYGYSVQDGAVRSRGLELEGKASLTDNLDIVASYTYLNARVTQDNPNESGVSKVGTVPAGVPENAASLWAYYTFRDGALNGLGAGAGVRYIGSSYAVMNTTSGTQISVPGYTLLDAALRYDLGKLDPRLKGATLSVTGTNLLDTEYYTPGFYWNSVLYGTRRTVYGTLAYRW</sequence>
<dbReference type="InterPro" id="IPR012910">
    <property type="entry name" value="Plug_dom"/>
</dbReference>
<dbReference type="Gene3D" id="2.40.170.20">
    <property type="entry name" value="TonB-dependent receptor, beta-barrel domain"/>
    <property type="match status" value="1"/>
</dbReference>
<dbReference type="InterPro" id="IPR039426">
    <property type="entry name" value="TonB-dep_rcpt-like"/>
</dbReference>
<dbReference type="Gene3D" id="3.55.50.30">
    <property type="match status" value="1"/>
</dbReference>
<evidence type="ECO:0000256" key="12">
    <source>
        <dbReference type="ARBA" id="ARBA00023170"/>
    </source>
</evidence>
<keyword evidence="3 14" id="KW-0813">Transport</keyword>
<dbReference type="InterPro" id="IPR037066">
    <property type="entry name" value="Plug_dom_sf"/>
</dbReference>
<dbReference type="GO" id="GO:0009279">
    <property type="term" value="C:cell outer membrane"/>
    <property type="evidence" value="ECO:0007669"/>
    <property type="project" value="UniProtKB-SubCell"/>
</dbReference>
<keyword evidence="4 14" id="KW-1134">Transmembrane beta strand</keyword>
<evidence type="ECO:0000256" key="13">
    <source>
        <dbReference type="ARBA" id="ARBA00023237"/>
    </source>
</evidence>
<dbReference type="FunFam" id="2.170.130.10:FF:000001">
    <property type="entry name" value="Catecholate siderophore TonB-dependent receptor"/>
    <property type="match status" value="1"/>
</dbReference>
<gene>
    <name evidence="17" type="ordered locus">AZC_4433</name>
</gene>
<keyword evidence="11 14" id="KW-0472">Membrane</keyword>
<reference evidence="17 18" key="3">
    <citation type="journal article" date="2008" name="BMC Genomics">
        <title>The genome of the versatile nitrogen fixer Azorhizobium caulinodans ORS571.</title>
        <authorList>
            <person name="Lee KB."/>
            <person name="Backer P.D."/>
            <person name="Aono T."/>
            <person name="Liu CT."/>
            <person name="Suzuki S."/>
            <person name="Suzuki T."/>
            <person name="Kaneko T."/>
            <person name="Yamada M."/>
            <person name="Tabata S."/>
            <person name="Kupfer D.M."/>
            <person name="Najar F.Z."/>
            <person name="Wiley G.B."/>
            <person name="Roe B."/>
            <person name="Binnewies T.T."/>
            <person name="Ussery D.W."/>
            <person name="D'Haeze W."/>
            <person name="Herder J.D."/>
            <person name="Gevers D."/>
            <person name="Vereecke D."/>
            <person name="Holsters M."/>
            <person name="Oyaizu H."/>
        </authorList>
    </citation>
    <scope>NUCLEOTIDE SEQUENCE [LARGE SCALE GENOMIC DNA]</scope>
    <source>
        <strain evidence="18">ATCC 43989 / DSM 5975 / JCM 20966 / LMG 6465 / NBRC 14845 / NCIMB 13405 / ORS 571</strain>
    </source>
</reference>
<evidence type="ECO:0000256" key="6">
    <source>
        <dbReference type="ARBA" id="ARBA00022692"/>
    </source>
</evidence>
<dbReference type="InterPro" id="IPR000531">
    <property type="entry name" value="Beta-barrel_TonB"/>
</dbReference>
<dbReference type="CDD" id="cd01347">
    <property type="entry name" value="ligand_gated_channel"/>
    <property type="match status" value="1"/>
</dbReference>
<keyword evidence="6 14" id="KW-0812">Transmembrane</keyword>
<reference evidence="17 18" key="1">
    <citation type="journal article" date="2007" name="Appl. Environ. Microbiol.">
        <title>Rhizobial factors required for stem nodule maturation and maintenance in Sesbania rostrata-Azorhizobium caulinodans ORS571 symbiosis.</title>
        <authorList>
            <person name="Suzuki S."/>
            <person name="Aono T."/>
            <person name="Lee KB."/>
            <person name="Suzuki T."/>
            <person name="Liu CT."/>
            <person name="Miwa H."/>
            <person name="Wakao S."/>
            <person name="Iki T."/>
            <person name="Oyaizu H."/>
        </authorList>
    </citation>
    <scope>NUCLEOTIDE SEQUENCE [LARGE SCALE GENOMIC DNA]</scope>
    <source>
        <strain evidence="18">ATCC 43989 / DSM 5975 / JCM 20966 / LMG 6465 / NBRC 14845 / NCIMB 13405 / ORS 571</strain>
    </source>
</reference>
<evidence type="ECO:0000313" key="18">
    <source>
        <dbReference type="Proteomes" id="UP000000270"/>
    </source>
</evidence>
<dbReference type="Gene3D" id="2.170.130.10">
    <property type="entry name" value="TonB-dependent receptor, plug domain"/>
    <property type="match status" value="1"/>
</dbReference>
<dbReference type="Pfam" id="PF07660">
    <property type="entry name" value="STN"/>
    <property type="match status" value="1"/>
</dbReference>
<dbReference type="PANTHER" id="PTHR32552:SF68">
    <property type="entry name" value="FERRICHROME OUTER MEMBRANE TRANSPORTER_PHAGE RECEPTOR"/>
    <property type="match status" value="1"/>
</dbReference>
<dbReference type="AlphaFoldDB" id="A8HWH8"/>
<proteinExistence type="inferred from homology"/>
<evidence type="ECO:0000256" key="11">
    <source>
        <dbReference type="ARBA" id="ARBA00023136"/>
    </source>
</evidence>
<dbReference type="HOGENOM" id="CLU_008287_9_0_5"/>
<reference evidence="18" key="2">
    <citation type="submission" date="2007-04" db="EMBL/GenBank/DDBJ databases">
        <title>Complete genome sequence of the nitrogen-fixing bacterium Azorhizobium caulinodans ORS571.</title>
        <authorList>
            <person name="Lee K.B."/>
            <person name="Backer P.D."/>
            <person name="Aono T."/>
            <person name="Liu C.T."/>
            <person name="Suzuki S."/>
            <person name="Suzuki T."/>
            <person name="Kaneko T."/>
            <person name="Yamada M."/>
            <person name="Tabata S."/>
            <person name="Kupfer D.M."/>
            <person name="Najar F.Z."/>
            <person name="Wiley G.B."/>
            <person name="Roe B."/>
            <person name="Binnewies T."/>
            <person name="Ussery D."/>
            <person name="Vereecke D."/>
            <person name="Gevers D."/>
            <person name="Holsters M."/>
            <person name="Oyaizu H."/>
        </authorList>
    </citation>
    <scope>NUCLEOTIDE SEQUENCE [LARGE SCALE GENOMIC DNA]</scope>
    <source>
        <strain evidence="18">ATCC 43989 / DSM 5975 / JCM 20966 / LMG 6465 / NBRC 14845 / NCIMB 13405 / ORS 571</strain>
    </source>
</reference>
<reference evidence="17 18" key="5">
    <citation type="journal article" date="2010" name="Appl. Environ. Microbiol.">
        <title>phrR-like gene praR of Azorhizobium caulinodans ORS571 is essential for symbiosis with Sesbania rostrata and is involved in expression of reb genes.</title>
        <authorList>
            <person name="Akiba N."/>
            <person name="Aono T."/>
            <person name="Toyazaki H."/>
            <person name="Sato S."/>
            <person name="Oyaizu H."/>
        </authorList>
    </citation>
    <scope>NUCLEOTIDE SEQUENCE [LARGE SCALE GENOMIC DNA]</scope>
    <source>
        <strain evidence="18">ATCC 43989 / DSM 5975 / JCM 20966 / LMG 6465 / NBRC 14845 / NCIMB 13405 / ORS 571</strain>
    </source>
</reference>
<dbReference type="Pfam" id="PF07715">
    <property type="entry name" value="Plug"/>
    <property type="match status" value="1"/>
</dbReference>
<accession>A8HWH8</accession>
<dbReference type="SUPFAM" id="SSF56935">
    <property type="entry name" value="Porins"/>
    <property type="match status" value="1"/>
</dbReference>
<dbReference type="PANTHER" id="PTHR32552">
    <property type="entry name" value="FERRICHROME IRON RECEPTOR-RELATED"/>
    <property type="match status" value="1"/>
</dbReference>
<dbReference type="FunFam" id="2.40.170.20:FF:000005">
    <property type="entry name" value="TonB-dependent siderophore receptor"/>
    <property type="match status" value="1"/>
</dbReference>
<evidence type="ECO:0000256" key="8">
    <source>
        <dbReference type="ARBA" id="ARBA00023004"/>
    </source>
</evidence>
<keyword evidence="13 14" id="KW-0998">Cell outer membrane</keyword>
<evidence type="ECO:0000256" key="10">
    <source>
        <dbReference type="ARBA" id="ARBA00023077"/>
    </source>
</evidence>
<evidence type="ECO:0000256" key="2">
    <source>
        <dbReference type="ARBA" id="ARBA00009810"/>
    </source>
</evidence>
<evidence type="ECO:0000256" key="3">
    <source>
        <dbReference type="ARBA" id="ARBA00022448"/>
    </source>
</evidence>
<feature type="domain" description="Secretin/TonB short N-terminal" evidence="16">
    <location>
        <begin position="68"/>
        <end position="119"/>
    </location>
</feature>
<dbReference type="Proteomes" id="UP000000270">
    <property type="component" value="Chromosome"/>
</dbReference>
<dbReference type="GO" id="GO:0015891">
    <property type="term" value="P:siderophore transport"/>
    <property type="evidence" value="ECO:0007669"/>
    <property type="project" value="InterPro"/>
</dbReference>
<dbReference type="GO" id="GO:0015344">
    <property type="term" value="F:siderophore uptake transmembrane transporter activity"/>
    <property type="evidence" value="ECO:0007669"/>
    <property type="project" value="TreeGrafter"/>
</dbReference>
<evidence type="ECO:0000256" key="14">
    <source>
        <dbReference type="PROSITE-ProRule" id="PRU01360"/>
    </source>
</evidence>
<reference evidence="17 18" key="6">
    <citation type="journal article" date="2011" name="Appl. Environ. Microbiol.">
        <title>Involvement of the azorhizobial chromosome partition gene (parA) in the onset of bacteroid differentiation during Sesbania rostrata stem nodule development.</title>
        <authorList>
            <person name="Liu CT."/>
            <person name="Lee KB."/>
            <person name="Wang YS."/>
            <person name="Peng MH."/>
            <person name="Lee KT."/>
            <person name="Suzuki S."/>
            <person name="Suzuki T."/>
            <person name="Oyaizu H."/>
        </authorList>
    </citation>
    <scope>NUCLEOTIDE SEQUENCE [LARGE SCALE GENOMIC DNA]</scope>
    <source>
        <strain evidence="18">ATCC 43989 / DSM 5975 / JCM 20966 / LMG 6465 / NBRC 14845 / NCIMB 13405 / ORS 571</strain>
    </source>
</reference>
<evidence type="ECO:0000256" key="5">
    <source>
        <dbReference type="ARBA" id="ARBA00022496"/>
    </source>
</evidence>
<keyword evidence="10 15" id="KW-0798">TonB box</keyword>
<dbReference type="InterPro" id="IPR036942">
    <property type="entry name" value="Beta-barrel_TonB_sf"/>
</dbReference>
<comment type="subcellular location">
    <subcellularLocation>
        <location evidence="1 14">Cell outer membrane</location>
        <topology evidence="1 14">Multi-pass membrane protein</topology>
    </subcellularLocation>
</comment>
<name>A8HWH8_AZOC5</name>
<evidence type="ECO:0000256" key="4">
    <source>
        <dbReference type="ARBA" id="ARBA00022452"/>
    </source>
</evidence>
<dbReference type="EMBL" id="AP009384">
    <property type="protein sequence ID" value="BAF90431.1"/>
    <property type="molecule type" value="Genomic_DNA"/>
</dbReference>
<protein>
    <submittedName>
        <fullName evidence="17">Putative TonB-dependent receptor</fullName>
    </submittedName>
</protein>
<keyword evidence="8" id="KW-0408">Iron</keyword>
<evidence type="ECO:0000256" key="9">
    <source>
        <dbReference type="ARBA" id="ARBA00023065"/>
    </source>
</evidence>
<dbReference type="eggNOG" id="COG4773">
    <property type="taxonomic scope" value="Bacteria"/>
</dbReference>
<dbReference type="GO" id="GO:0038023">
    <property type="term" value="F:signaling receptor activity"/>
    <property type="evidence" value="ECO:0007669"/>
    <property type="project" value="InterPro"/>
</dbReference>
<dbReference type="KEGG" id="azc:AZC_4433"/>
<keyword evidence="7" id="KW-0732">Signal</keyword>
<dbReference type="SMART" id="SM00965">
    <property type="entry name" value="STN"/>
    <property type="match status" value="1"/>
</dbReference>
<comment type="similarity">
    <text evidence="2 14 15">Belongs to the TonB-dependent receptor family.</text>
</comment>
<dbReference type="InterPro" id="IPR010105">
    <property type="entry name" value="TonB_sidphr_rcpt"/>
</dbReference>
<evidence type="ECO:0000256" key="1">
    <source>
        <dbReference type="ARBA" id="ARBA00004571"/>
    </source>
</evidence>
<evidence type="ECO:0000313" key="17">
    <source>
        <dbReference type="EMBL" id="BAF90431.1"/>
    </source>
</evidence>